<comment type="caution">
    <text evidence="7">The sequence shown here is derived from an EMBL/GenBank/DDBJ whole genome shotgun (WGS) entry which is preliminary data.</text>
</comment>
<gene>
    <name evidence="7" type="ORF">J2S11_002290</name>
</gene>
<dbReference type="PANTHER" id="PTHR33392">
    <property type="entry name" value="POLYISOPRENYL-TEICHOIC ACID--PEPTIDOGLYCAN TEICHOIC ACID TRANSFERASE TAGU"/>
    <property type="match status" value="1"/>
</dbReference>
<keyword evidence="4" id="KW-0472">Membrane</keyword>
<protein>
    <submittedName>
        <fullName evidence="7">LCP family protein required for cell wall assembly</fullName>
    </submittedName>
</protein>
<keyword evidence="8" id="KW-1185">Reference proteome</keyword>
<dbReference type="Gene3D" id="3.40.630.190">
    <property type="entry name" value="LCP protein"/>
    <property type="match status" value="1"/>
</dbReference>
<dbReference type="PANTHER" id="PTHR33392:SF6">
    <property type="entry name" value="POLYISOPRENYL-TEICHOIC ACID--PEPTIDOGLYCAN TEICHOIC ACID TRANSFERASE TAGU"/>
    <property type="match status" value="1"/>
</dbReference>
<evidence type="ECO:0000256" key="1">
    <source>
        <dbReference type="ARBA" id="ARBA00006068"/>
    </source>
</evidence>
<organism evidence="7 8">
    <name type="scientific">Caldalkalibacillus horti</name>
    <dbReference type="NCBI Taxonomy" id="77523"/>
    <lineage>
        <taxon>Bacteria</taxon>
        <taxon>Bacillati</taxon>
        <taxon>Bacillota</taxon>
        <taxon>Bacilli</taxon>
        <taxon>Bacillales</taxon>
        <taxon>Bacillaceae</taxon>
        <taxon>Caldalkalibacillus</taxon>
    </lineage>
</organism>
<dbReference type="Proteomes" id="UP001235840">
    <property type="component" value="Unassembled WGS sequence"/>
</dbReference>
<dbReference type="NCBIfam" id="TIGR00350">
    <property type="entry name" value="lytR_cpsA_psr"/>
    <property type="match status" value="1"/>
</dbReference>
<keyword evidence="4" id="KW-1133">Transmembrane helix</keyword>
<sequence length="347" mass="39038">MKKKIILWGTLALALLLAVGVFSVYQGYKNTLDNMHVGEDEEDDRPKETEKELEEKFKDPFAVLLYGIDQREDSSDGGRPDTLMLALIDSNDKKVNLVSIPRDSLVDIPGRSQNKINHSFSYGGVQLTMQTIEEWLNIPLYGYVAIDFKGFEELVDIVGGVDVYVDRTIQYDDPMDGTHIRLEEGQQVLDGKNALDFVRARLDNRGSRYYTSDYQRMERQQLVLKELGREIVSLSSLPRVFSMMNAVGDNVSTSLTPDELDFLVRSFYNFNMSNLETTSIEGEGRTINGVSFEVVPQEEVDRINEHATNFINRIPTPIKTENDATDTEDPTGEASEDGNVAADGNRG</sequence>
<dbReference type="InterPro" id="IPR050922">
    <property type="entry name" value="LytR/CpsA/Psr_CW_biosynth"/>
</dbReference>
<dbReference type="RefSeq" id="WP_307394548.1">
    <property type="nucleotide sequence ID" value="NZ_BAAADK010000020.1"/>
</dbReference>
<evidence type="ECO:0000256" key="2">
    <source>
        <dbReference type="ARBA" id="ARBA00022692"/>
    </source>
</evidence>
<dbReference type="Pfam" id="PF03816">
    <property type="entry name" value="LytR_cpsA_psr"/>
    <property type="match status" value="1"/>
</dbReference>
<keyword evidence="2" id="KW-0812">Transmembrane</keyword>
<evidence type="ECO:0000256" key="3">
    <source>
        <dbReference type="ARBA" id="ARBA00022968"/>
    </source>
</evidence>
<evidence type="ECO:0000313" key="7">
    <source>
        <dbReference type="EMBL" id="MDQ0166386.1"/>
    </source>
</evidence>
<evidence type="ECO:0000256" key="5">
    <source>
        <dbReference type="SAM" id="MobiDB-lite"/>
    </source>
</evidence>
<name>A0ABT9VZG0_9BACI</name>
<reference evidence="7 8" key="1">
    <citation type="submission" date="2023-07" db="EMBL/GenBank/DDBJ databases">
        <title>Genomic Encyclopedia of Type Strains, Phase IV (KMG-IV): sequencing the most valuable type-strain genomes for metagenomic binning, comparative biology and taxonomic classification.</title>
        <authorList>
            <person name="Goeker M."/>
        </authorList>
    </citation>
    <scope>NUCLEOTIDE SEQUENCE [LARGE SCALE GENOMIC DNA]</scope>
    <source>
        <strain evidence="7 8">DSM 12751</strain>
    </source>
</reference>
<dbReference type="EMBL" id="JAUSTY010000008">
    <property type="protein sequence ID" value="MDQ0166386.1"/>
    <property type="molecule type" value="Genomic_DNA"/>
</dbReference>
<accession>A0ABT9VZG0</accession>
<proteinExistence type="inferred from homology"/>
<comment type="similarity">
    <text evidence="1">Belongs to the LytR/CpsA/Psr (LCP) family.</text>
</comment>
<evidence type="ECO:0000256" key="4">
    <source>
        <dbReference type="ARBA" id="ARBA00022989"/>
    </source>
</evidence>
<evidence type="ECO:0000259" key="6">
    <source>
        <dbReference type="Pfam" id="PF03816"/>
    </source>
</evidence>
<keyword evidence="3" id="KW-0735">Signal-anchor</keyword>
<evidence type="ECO:0000313" key="8">
    <source>
        <dbReference type="Proteomes" id="UP001235840"/>
    </source>
</evidence>
<feature type="compositionally biased region" description="Acidic residues" evidence="5">
    <location>
        <begin position="323"/>
        <end position="336"/>
    </location>
</feature>
<dbReference type="InterPro" id="IPR004474">
    <property type="entry name" value="LytR_CpsA_psr"/>
</dbReference>
<feature type="domain" description="Cell envelope-related transcriptional attenuator" evidence="6">
    <location>
        <begin position="79"/>
        <end position="231"/>
    </location>
</feature>
<feature type="region of interest" description="Disordered" evidence="5">
    <location>
        <begin position="316"/>
        <end position="347"/>
    </location>
</feature>